<proteinExistence type="predicted"/>
<keyword evidence="2" id="KW-1185">Reference proteome</keyword>
<dbReference type="EMBL" id="JARMDB010000013">
    <property type="protein sequence ID" value="MED1568076.1"/>
    <property type="molecule type" value="Genomic_DNA"/>
</dbReference>
<evidence type="ECO:0000313" key="1">
    <source>
        <dbReference type="EMBL" id="MED1568076.1"/>
    </source>
</evidence>
<dbReference type="RefSeq" id="WP_327920986.1">
    <property type="nucleotide sequence ID" value="NZ_JARMDB010000013.1"/>
</dbReference>
<name>A0ABU6MYY2_9BACI</name>
<organism evidence="1 2">
    <name type="scientific">Bacillus paramycoides</name>
    <dbReference type="NCBI Taxonomy" id="2026194"/>
    <lineage>
        <taxon>Bacteria</taxon>
        <taxon>Bacillati</taxon>
        <taxon>Bacillota</taxon>
        <taxon>Bacilli</taxon>
        <taxon>Bacillales</taxon>
        <taxon>Bacillaceae</taxon>
        <taxon>Bacillus</taxon>
        <taxon>Bacillus cereus group</taxon>
    </lineage>
</organism>
<dbReference type="Proteomes" id="UP001309448">
    <property type="component" value="Unassembled WGS sequence"/>
</dbReference>
<gene>
    <name evidence="1" type="ORF">P4U88_19545</name>
</gene>
<comment type="caution">
    <text evidence="1">The sequence shown here is derived from an EMBL/GenBank/DDBJ whole genome shotgun (WGS) entry which is preliminary data.</text>
</comment>
<sequence length="51" mass="5616">MTWAPNAVIGQHSFDALEEVVSRLRVVEAIDGDFDDIVETLKDLGDIASTR</sequence>
<protein>
    <submittedName>
        <fullName evidence="1">Uncharacterized protein</fullName>
    </submittedName>
</protein>
<evidence type="ECO:0000313" key="2">
    <source>
        <dbReference type="Proteomes" id="UP001309448"/>
    </source>
</evidence>
<reference evidence="1 2" key="1">
    <citation type="submission" date="2023-03" db="EMBL/GenBank/DDBJ databases">
        <title>Bacillus Genome Sequencing.</title>
        <authorList>
            <person name="Dunlap C."/>
        </authorList>
    </citation>
    <scope>NUCLEOTIDE SEQUENCE [LARGE SCALE GENOMIC DNA]</scope>
    <source>
        <strain evidence="1 2">B-615</strain>
    </source>
</reference>
<accession>A0ABU6MYY2</accession>